<name>A0AA88A720_FICCA</name>
<comment type="subcellular location">
    <subcellularLocation>
        <location evidence="1">Membrane</location>
        <topology evidence="1">Multi-pass membrane protein</topology>
    </subcellularLocation>
</comment>
<evidence type="ECO:0000256" key="2">
    <source>
        <dbReference type="ARBA" id="ARBA00022692"/>
    </source>
</evidence>
<evidence type="ECO:0000256" key="3">
    <source>
        <dbReference type="ARBA" id="ARBA00022989"/>
    </source>
</evidence>
<accession>A0AA88A720</accession>
<feature type="domain" description="Nodulin-like" evidence="6">
    <location>
        <begin position="15"/>
        <end position="156"/>
    </location>
</feature>
<dbReference type="Pfam" id="PF06813">
    <property type="entry name" value="Nodulin-like"/>
    <property type="match status" value="1"/>
</dbReference>
<keyword evidence="2 5" id="KW-0812">Transmembrane</keyword>
<dbReference type="PANTHER" id="PTHR21576:SF22">
    <property type="entry name" value="F25A4.25 PROTEIN"/>
    <property type="match status" value="1"/>
</dbReference>
<dbReference type="InterPro" id="IPR010658">
    <property type="entry name" value="Nodulin-like"/>
</dbReference>
<protein>
    <recommendedName>
        <fullName evidence="6">Nodulin-like domain-containing protein</fullName>
    </recommendedName>
</protein>
<keyword evidence="4 5" id="KW-0472">Membrane</keyword>
<dbReference type="EMBL" id="BTGU01000021">
    <property type="protein sequence ID" value="GMN45802.1"/>
    <property type="molecule type" value="Genomic_DNA"/>
</dbReference>
<evidence type="ECO:0000259" key="6">
    <source>
        <dbReference type="Pfam" id="PF06813"/>
    </source>
</evidence>
<organism evidence="7 8">
    <name type="scientific">Ficus carica</name>
    <name type="common">Common fig</name>
    <dbReference type="NCBI Taxonomy" id="3494"/>
    <lineage>
        <taxon>Eukaryota</taxon>
        <taxon>Viridiplantae</taxon>
        <taxon>Streptophyta</taxon>
        <taxon>Embryophyta</taxon>
        <taxon>Tracheophyta</taxon>
        <taxon>Spermatophyta</taxon>
        <taxon>Magnoliopsida</taxon>
        <taxon>eudicotyledons</taxon>
        <taxon>Gunneridae</taxon>
        <taxon>Pentapetalae</taxon>
        <taxon>rosids</taxon>
        <taxon>fabids</taxon>
        <taxon>Rosales</taxon>
        <taxon>Moraceae</taxon>
        <taxon>Ficeae</taxon>
        <taxon>Ficus</taxon>
    </lineage>
</organism>
<keyword evidence="8" id="KW-1185">Reference proteome</keyword>
<evidence type="ECO:0000256" key="5">
    <source>
        <dbReference type="SAM" id="Phobius"/>
    </source>
</evidence>
<evidence type="ECO:0000256" key="1">
    <source>
        <dbReference type="ARBA" id="ARBA00004141"/>
    </source>
</evidence>
<evidence type="ECO:0000313" key="7">
    <source>
        <dbReference type="EMBL" id="GMN45802.1"/>
    </source>
</evidence>
<feature type="transmembrane region" description="Helical" evidence="5">
    <location>
        <begin position="115"/>
        <end position="135"/>
    </location>
</feature>
<dbReference type="AlphaFoldDB" id="A0AA88A720"/>
<proteinExistence type="predicted"/>
<gene>
    <name evidence="7" type="ORF">TIFTF001_015002</name>
</gene>
<keyword evidence="3 5" id="KW-1133">Transmembrane helix</keyword>
<sequence>MENQSEPHLSATKYWTLTVASVWFQCSVGASRTFDIYSTAALKSGHLGYHKTTLSVFNDIGANTGVVAGLQYAVCTHGKLRRISVVMATAAVLCFIGYLSIWAAEVAGVMSQPPVPVMCIFVFLAGAGQTFFSAVNAVCGVPSFSGYWGIIAGMLKIVAVTRIQQFILGRLFT</sequence>
<comment type="caution">
    <text evidence="7">The sequence shown here is derived from an EMBL/GenBank/DDBJ whole genome shotgun (WGS) entry which is preliminary data.</text>
</comment>
<evidence type="ECO:0000256" key="4">
    <source>
        <dbReference type="ARBA" id="ARBA00023136"/>
    </source>
</evidence>
<dbReference type="GO" id="GO:0016020">
    <property type="term" value="C:membrane"/>
    <property type="evidence" value="ECO:0007669"/>
    <property type="project" value="UniProtKB-SubCell"/>
</dbReference>
<dbReference type="Gramene" id="FCD_00035057-RA">
    <property type="protein sequence ID" value="FCD_00035057-RA:cds"/>
    <property type="gene ID" value="FCD_00035057"/>
</dbReference>
<reference evidence="7" key="1">
    <citation type="submission" date="2023-07" db="EMBL/GenBank/DDBJ databases">
        <title>draft genome sequence of fig (Ficus carica).</title>
        <authorList>
            <person name="Takahashi T."/>
            <person name="Nishimura K."/>
        </authorList>
    </citation>
    <scope>NUCLEOTIDE SEQUENCE</scope>
</reference>
<dbReference type="PANTHER" id="PTHR21576">
    <property type="entry name" value="UNCHARACTERIZED NODULIN-LIKE PROTEIN"/>
    <property type="match status" value="1"/>
</dbReference>
<dbReference type="Proteomes" id="UP001187192">
    <property type="component" value="Unassembled WGS sequence"/>
</dbReference>
<evidence type="ECO:0000313" key="8">
    <source>
        <dbReference type="Proteomes" id="UP001187192"/>
    </source>
</evidence>
<feature type="transmembrane region" description="Helical" evidence="5">
    <location>
        <begin position="83"/>
        <end position="103"/>
    </location>
</feature>
<feature type="transmembrane region" description="Helical" evidence="5">
    <location>
        <begin position="147"/>
        <end position="167"/>
    </location>
</feature>